<dbReference type="EMBL" id="NAJM01000034">
    <property type="protein sequence ID" value="RVX68820.1"/>
    <property type="molecule type" value="Genomic_DNA"/>
</dbReference>
<dbReference type="InterPro" id="IPR036291">
    <property type="entry name" value="NAD(P)-bd_dom_sf"/>
</dbReference>
<keyword evidence="3" id="KW-0560">Oxidoreductase</keyword>
<gene>
    <name evidence="4" type="ORF">B0A52_07475</name>
</gene>
<dbReference type="PRINTS" id="PR00081">
    <property type="entry name" value="GDHRDH"/>
</dbReference>
<dbReference type="GO" id="GO:0016491">
    <property type="term" value="F:oxidoreductase activity"/>
    <property type="evidence" value="ECO:0007669"/>
    <property type="project" value="UniProtKB-KW"/>
</dbReference>
<dbReference type="Pfam" id="PF00106">
    <property type="entry name" value="adh_short"/>
    <property type="match status" value="1"/>
</dbReference>
<comment type="similarity">
    <text evidence="1">Belongs to the short-chain dehydrogenases/reductases (SDR) family.</text>
</comment>
<name>A0A438MYM1_EXOME</name>
<dbReference type="Gene3D" id="3.40.50.720">
    <property type="entry name" value="NAD(P)-binding Rossmann-like Domain"/>
    <property type="match status" value="1"/>
</dbReference>
<evidence type="ECO:0000313" key="5">
    <source>
        <dbReference type="Proteomes" id="UP000288859"/>
    </source>
</evidence>
<dbReference type="OrthoDB" id="191139at2759"/>
<evidence type="ECO:0008006" key="6">
    <source>
        <dbReference type="Google" id="ProtNLM"/>
    </source>
</evidence>
<accession>A0A438MYM1</accession>
<evidence type="ECO:0000256" key="2">
    <source>
        <dbReference type="ARBA" id="ARBA00022857"/>
    </source>
</evidence>
<proteinExistence type="inferred from homology"/>
<reference evidence="4 5" key="1">
    <citation type="submission" date="2017-03" db="EMBL/GenBank/DDBJ databases">
        <title>Genomes of endolithic fungi from Antarctica.</title>
        <authorList>
            <person name="Coleine C."/>
            <person name="Masonjones S."/>
            <person name="Stajich J.E."/>
        </authorList>
    </citation>
    <scope>NUCLEOTIDE SEQUENCE [LARGE SCALE GENOMIC DNA]</scope>
    <source>
        <strain evidence="4 5">CCFEE 6314</strain>
    </source>
</reference>
<dbReference type="VEuPathDB" id="FungiDB:PV10_02956"/>
<dbReference type="PANTHER" id="PTHR24320:SF236">
    <property type="entry name" value="SHORT-CHAIN DEHYDROGENASE-RELATED"/>
    <property type="match status" value="1"/>
</dbReference>
<evidence type="ECO:0000313" key="4">
    <source>
        <dbReference type="EMBL" id="RVX68820.1"/>
    </source>
</evidence>
<dbReference type="AlphaFoldDB" id="A0A438MYM1"/>
<sequence>MFASLGAFWSQSFNLPPAPLTEKNLPDQKGKVYLITGSNTGVGYQVASILYSHNAKVYVAARTESKALEAIDSITKLHPKSTGSLHYLHLDLSDLSTIKASAEDFLARETKLHWLNNNAGVMTPPLELKGAQGMDLSYQTNILGPFLFTKLLLPVLQKTAASEPTVSVRVSWAGSLATVMLAPEGGHTWKKGKDGLDELDDTIGKQAIYGTTKSANFYLGNEFARRNPGDKILHNTYNPGNLASDLARHRSAIQRFFLKMLLYAPIFGAYTELFSGLSPDLTIEKDQGGYIIPWGRRGSVRPDQVAELEKGEQGEAAKLYDWCERVTKQYQ</sequence>
<dbReference type="Proteomes" id="UP000288859">
    <property type="component" value="Unassembled WGS sequence"/>
</dbReference>
<evidence type="ECO:0000256" key="3">
    <source>
        <dbReference type="ARBA" id="ARBA00023002"/>
    </source>
</evidence>
<organism evidence="4 5">
    <name type="scientific">Exophiala mesophila</name>
    <name type="common">Black yeast-like fungus</name>
    <dbReference type="NCBI Taxonomy" id="212818"/>
    <lineage>
        <taxon>Eukaryota</taxon>
        <taxon>Fungi</taxon>
        <taxon>Dikarya</taxon>
        <taxon>Ascomycota</taxon>
        <taxon>Pezizomycotina</taxon>
        <taxon>Eurotiomycetes</taxon>
        <taxon>Chaetothyriomycetidae</taxon>
        <taxon>Chaetothyriales</taxon>
        <taxon>Herpotrichiellaceae</taxon>
        <taxon>Exophiala</taxon>
    </lineage>
</organism>
<dbReference type="InterPro" id="IPR002347">
    <property type="entry name" value="SDR_fam"/>
</dbReference>
<comment type="caution">
    <text evidence="4">The sequence shown here is derived from an EMBL/GenBank/DDBJ whole genome shotgun (WGS) entry which is preliminary data.</text>
</comment>
<dbReference type="SUPFAM" id="SSF51735">
    <property type="entry name" value="NAD(P)-binding Rossmann-fold domains"/>
    <property type="match status" value="1"/>
</dbReference>
<evidence type="ECO:0000256" key="1">
    <source>
        <dbReference type="ARBA" id="ARBA00006484"/>
    </source>
</evidence>
<dbReference type="PANTHER" id="PTHR24320">
    <property type="entry name" value="RETINOL DEHYDROGENASE"/>
    <property type="match status" value="1"/>
</dbReference>
<protein>
    <recommendedName>
        <fullName evidence="6">NAD(P)-binding protein</fullName>
    </recommendedName>
</protein>
<keyword evidence="2" id="KW-0521">NADP</keyword>